<protein>
    <submittedName>
        <fullName evidence="1">ABC transporter substrate-binding protein</fullName>
    </submittedName>
</protein>
<dbReference type="Proteomes" id="UP000275401">
    <property type="component" value="Unassembled WGS sequence"/>
</dbReference>
<evidence type="ECO:0000313" key="1">
    <source>
        <dbReference type="EMBL" id="RNG38461.1"/>
    </source>
</evidence>
<sequence length="816" mass="88101">MPVDTGQLRLPGYRLLHSVVTAPAIDGPIEHRHRDLRNHCYDEHRRWSRTANTLWRIGGRDHASGGSVVELLWNFVAGPLCQTLPRWLFGVRSSRRMLGRGRHRRWYAEWARLQRGTPPTDFFRSALDHVPGGEGSDPERLDRVLMHALLADLDGAVRRRRFHPWRMRRTTRFVLLFEEAGALDSRVQRFLRELRSAVEDLRCTSVIAIAAGARSLASRIPDIEAADLAHAGAELELVERQGMRAGQPTGIVVPVSEGPEDDERASYWLGRRPTLVAPSRRWGPRTEIAGAAVVVLVALGLMAGGLYRPLWGGGDDSCAGQTFLGKDGQCVGVTTGTQRFAQGTNERQVSEVLEQIDRQNGEVDAAMSRREEASPRYRTVVYIGPFSGGAGADDPVRGGTLPELRGIALAQAHVNALALTSDDRVPVRVLVANAGHLFEDAPAVADSIVQLARRDPSIVGAVGLGQSRGSTYSAIRKLDAAGIPMVGTSGTADSLLSQGPHYYQLAPVDSRAAQVMAAFVREAAMVTRPGRAPVTARRVMLIADPKDPYSSGLARSFRTEYRSGPVETLLLGTGGGATGPAGRSYDTMEDFAERVCRVAGGGEPTGVVWTARGSQFVTFLSEYSRMADDCPTVSVLGGDDVTNALLLGQNPWAIFQGLNLYYVSHGEPSRVRAESAQAYLRAYDAQYGGERGVLAQAMRLDGHSPLAWDALCYLSQAIDEAWVGSGKRDGRLDRTLVQAVLYQGLGSGGFNGATGRIDAHGVAGGGRLTADKLVAILHGAPEGAPRPALLCGAVTATDIRKKWGPEKRYTCPVPVD</sequence>
<reference evidence="1 2" key="1">
    <citation type="submission" date="2018-11" db="EMBL/GenBank/DDBJ databases">
        <title>The Potential of Streptomyces as Biocontrol Agents against the Tomato grey mould, Botrytis cinerea (Gray mold) Frontiers in Microbiology.</title>
        <authorList>
            <person name="Li D."/>
        </authorList>
    </citation>
    <scope>NUCLEOTIDE SEQUENCE [LARGE SCALE GENOMIC DNA]</scope>
    <source>
        <strain evidence="1 2">NEAU-LD23</strain>
    </source>
</reference>
<organism evidence="1 2">
    <name type="scientific">Streptomyces botrytidirepellens</name>
    <dbReference type="NCBI Taxonomy" id="2486417"/>
    <lineage>
        <taxon>Bacteria</taxon>
        <taxon>Bacillati</taxon>
        <taxon>Actinomycetota</taxon>
        <taxon>Actinomycetes</taxon>
        <taxon>Kitasatosporales</taxon>
        <taxon>Streptomycetaceae</taxon>
        <taxon>Streptomyces</taxon>
    </lineage>
</organism>
<keyword evidence="2" id="KW-1185">Reference proteome</keyword>
<dbReference type="Gene3D" id="3.40.50.2300">
    <property type="match status" value="2"/>
</dbReference>
<proteinExistence type="predicted"/>
<dbReference type="SUPFAM" id="SSF53822">
    <property type="entry name" value="Periplasmic binding protein-like I"/>
    <property type="match status" value="1"/>
</dbReference>
<dbReference type="EMBL" id="RIBZ01000022">
    <property type="protein sequence ID" value="RNG38461.1"/>
    <property type="molecule type" value="Genomic_DNA"/>
</dbReference>
<dbReference type="AlphaFoldDB" id="A0A3M8XBZ0"/>
<name>A0A3M8XBZ0_9ACTN</name>
<dbReference type="InterPro" id="IPR028082">
    <property type="entry name" value="Peripla_BP_I"/>
</dbReference>
<comment type="caution">
    <text evidence="1">The sequence shown here is derived from an EMBL/GenBank/DDBJ whole genome shotgun (WGS) entry which is preliminary data.</text>
</comment>
<accession>A0A3M8XBZ0</accession>
<gene>
    <name evidence="1" type="ORF">EEJ42_00935</name>
</gene>
<evidence type="ECO:0000313" key="2">
    <source>
        <dbReference type="Proteomes" id="UP000275401"/>
    </source>
</evidence>